<dbReference type="Pfam" id="PF17815">
    <property type="entry name" value="PDZ_3"/>
    <property type="match status" value="1"/>
</dbReference>
<sequence length="733" mass="78983">MYRRSIVTSVLPRRYAMPQSQSLLTAATSLLSSQRWCSSFSSSSPPANLSSSELSNAILQDEGLLRRLVDELQRRGPIGGGGGQHESVVSGEASSTSTNTTTRDVGLPQSVLRATVKIFASSSLPNCIMPWQKRQQLSVSGSGFVVDVNRRMVITNAHVVQGAQFVEVRKHGDSNNHTGYVVYMGTDCDLALVHVPDDQFWAEAALTALSFDVPQLLDAATTAGAAKEVNDTAASTTTTAPFSVPSPLDELAAMHAQDQPFGGLPQLQDGVKVVGYPVGGDQLSITSGVVSRIEVSSYGRDAPFALLTVQIDAAINHGNSGGPALSTRTKKVIGIAFQVLGNAESIGYIIPLPIVATFLNSYLTACRSASTTDAAPSSTVVAASPTAVAGTIEAAEAPPPSPQQPTGIFRRDYFPHPPTFGIYYQLLLNKHLREYYGLKAGQTGVLVSGMAFRGPAEEVLKPNDVIIALNGFPVENDGTIEFRPHERLVFTHMVHVCPPGKDMELKVLRKRHNSAAPAPAAADSTTTTTTTTTPEPKEEKKVTPDVEELTITLRPRSVGHLVRPNLQTSEFHEKPKYCVFGGLVFSTLTHPLLAEWGDQWYNTAPRWLVEQLSGNCTGDRDEVVVVVQVMPHPVNQSYESMYARIVTQVGGVDVRNFAHFRSLVKQHRDRFTSVGSSSSSQAAGDGQGDFANLILQTRAQGDLTKVAVLPIEAAIAADRELEHVYQIPPQRWD</sequence>
<evidence type="ECO:0000256" key="3">
    <source>
        <dbReference type="ARBA" id="ARBA00022801"/>
    </source>
</evidence>
<evidence type="ECO:0000259" key="6">
    <source>
        <dbReference type="PROSITE" id="PS50106"/>
    </source>
</evidence>
<dbReference type="InterPro" id="IPR001940">
    <property type="entry name" value="Peptidase_S1C"/>
</dbReference>
<evidence type="ECO:0000256" key="1">
    <source>
        <dbReference type="ARBA" id="ARBA00010541"/>
    </source>
</evidence>
<feature type="compositionally biased region" description="Polar residues" evidence="5">
    <location>
        <begin position="92"/>
        <end position="103"/>
    </location>
</feature>
<dbReference type="Pfam" id="PF13365">
    <property type="entry name" value="Trypsin_2"/>
    <property type="match status" value="1"/>
</dbReference>
<dbReference type="PRINTS" id="PR00834">
    <property type="entry name" value="PROTEASES2C"/>
</dbReference>
<protein>
    <submittedName>
        <fullName evidence="7">Serine protease</fullName>
    </submittedName>
</protein>
<name>B6DT70_BODSA</name>
<dbReference type="GO" id="GO:0004252">
    <property type="term" value="F:serine-type endopeptidase activity"/>
    <property type="evidence" value="ECO:0007669"/>
    <property type="project" value="InterPro"/>
</dbReference>
<evidence type="ECO:0000256" key="5">
    <source>
        <dbReference type="SAM" id="MobiDB-lite"/>
    </source>
</evidence>
<keyword evidence="2 7" id="KW-0645">Protease</keyword>
<dbReference type="MEROPS" id="S01.279"/>
<feature type="region of interest" description="Disordered" evidence="5">
    <location>
        <begin position="512"/>
        <end position="543"/>
    </location>
</feature>
<keyword evidence="4" id="KW-0720">Serine protease</keyword>
<dbReference type="InterPro" id="IPR041517">
    <property type="entry name" value="DEGP_PDZ"/>
</dbReference>
<keyword evidence="3" id="KW-0378">Hydrolase</keyword>
<dbReference type="VEuPathDB" id="TriTrypDB:BSAL_14650"/>
<evidence type="ECO:0000256" key="4">
    <source>
        <dbReference type="ARBA" id="ARBA00022825"/>
    </source>
</evidence>
<dbReference type="AlphaFoldDB" id="B6DT70"/>
<evidence type="ECO:0000313" key="7">
    <source>
        <dbReference type="EMBL" id="ACI15904.1"/>
    </source>
</evidence>
<evidence type="ECO:0000256" key="2">
    <source>
        <dbReference type="ARBA" id="ARBA00022670"/>
    </source>
</evidence>
<dbReference type="InterPro" id="IPR001478">
    <property type="entry name" value="PDZ"/>
</dbReference>
<accession>B6DT70</accession>
<dbReference type="InterPro" id="IPR036034">
    <property type="entry name" value="PDZ_sf"/>
</dbReference>
<feature type="region of interest" description="Disordered" evidence="5">
    <location>
        <begin position="75"/>
        <end position="105"/>
    </location>
</feature>
<organism evidence="7">
    <name type="scientific">Bodo saltans</name>
    <name type="common">Flagellated protozoan</name>
    <dbReference type="NCBI Taxonomy" id="75058"/>
    <lineage>
        <taxon>Eukaryota</taxon>
        <taxon>Discoba</taxon>
        <taxon>Euglenozoa</taxon>
        <taxon>Kinetoplastea</taxon>
        <taxon>Metakinetoplastina</taxon>
        <taxon>Eubodonida</taxon>
        <taxon>Bodonidae</taxon>
        <taxon>Bodo</taxon>
    </lineage>
</organism>
<dbReference type="SUPFAM" id="SSF50494">
    <property type="entry name" value="Trypsin-like serine proteases"/>
    <property type="match status" value="1"/>
</dbReference>
<reference evidence="7" key="1">
    <citation type="submission" date="2008-08" db="EMBL/GenBank/DDBJ databases">
        <title>Insights into the genome sequence of a free-living kinetoplastid: Bodo saltans (Kinetoplastida: Euglenozoa).</title>
        <authorList>
            <person name="Jackson A.P."/>
            <person name="Quail M.A."/>
            <person name="Berriman M."/>
        </authorList>
    </citation>
    <scope>NUCLEOTIDE SEQUENCE</scope>
    <source>
        <strain evidence="7">Lake Konstanz</strain>
    </source>
</reference>
<dbReference type="GO" id="GO:0006508">
    <property type="term" value="P:proteolysis"/>
    <property type="evidence" value="ECO:0007669"/>
    <property type="project" value="UniProtKB-KW"/>
</dbReference>
<dbReference type="InterPro" id="IPR046449">
    <property type="entry name" value="DEGP_PDZ_sf"/>
</dbReference>
<feature type="compositionally biased region" description="Low complexity" evidence="5">
    <location>
        <begin position="514"/>
        <end position="534"/>
    </location>
</feature>
<comment type="similarity">
    <text evidence="1">Belongs to the peptidase S1C family.</text>
</comment>
<feature type="domain" description="PDZ" evidence="6">
    <location>
        <begin position="425"/>
        <end position="476"/>
    </location>
</feature>
<dbReference type="Gene3D" id="2.30.42.10">
    <property type="match status" value="1"/>
</dbReference>
<dbReference type="VEuPathDB" id="TriTrypDB:BSAL_14645"/>
<proteinExistence type="inferred from homology"/>
<dbReference type="PROSITE" id="PS50106">
    <property type="entry name" value="PDZ"/>
    <property type="match status" value="1"/>
</dbReference>
<dbReference type="Gene3D" id="3.20.190.20">
    <property type="match status" value="1"/>
</dbReference>
<dbReference type="InterPro" id="IPR043504">
    <property type="entry name" value="Peptidase_S1_PA_chymotrypsin"/>
</dbReference>
<dbReference type="Gene3D" id="2.40.10.10">
    <property type="entry name" value="Trypsin-like serine proteases"/>
    <property type="match status" value="2"/>
</dbReference>
<dbReference type="EMBL" id="FJ168547">
    <property type="protein sequence ID" value="ACI15904.1"/>
    <property type="molecule type" value="Genomic_DNA"/>
</dbReference>
<dbReference type="PANTHER" id="PTHR45980">
    <property type="match status" value="1"/>
</dbReference>
<dbReference type="SUPFAM" id="SSF50156">
    <property type="entry name" value="PDZ domain-like"/>
    <property type="match status" value="1"/>
</dbReference>
<dbReference type="PANTHER" id="PTHR45980:SF9">
    <property type="entry name" value="PROTEASE DO-LIKE 10, MITOCHONDRIAL-RELATED"/>
    <property type="match status" value="1"/>
</dbReference>
<dbReference type="InterPro" id="IPR009003">
    <property type="entry name" value="Peptidase_S1_PA"/>
</dbReference>